<organism evidence="4">
    <name type="scientific">Rhizochromulina marina</name>
    <dbReference type="NCBI Taxonomy" id="1034831"/>
    <lineage>
        <taxon>Eukaryota</taxon>
        <taxon>Sar</taxon>
        <taxon>Stramenopiles</taxon>
        <taxon>Ochrophyta</taxon>
        <taxon>Dictyochophyceae</taxon>
        <taxon>Rhizochromulinales</taxon>
        <taxon>Rhizochromulina</taxon>
    </lineage>
</organism>
<reference evidence="4" key="1">
    <citation type="submission" date="2021-01" db="EMBL/GenBank/DDBJ databases">
        <authorList>
            <person name="Corre E."/>
            <person name="Pelletier E."/>
            <person name="Niang G."/>
            <person name="Scheremetjew M."/>
            <person name="Finn R."/>
            <person name="Kale V."/>
            <person name="Holt S."/>
            <person name="Cochrane G."/>
            <person name="Meng A."/>
            <person name="Brown T."/>
            <person name="Cohen L."/>
        </authorList>
    </citation>
    <scope>NUCLEOTIDE SEQUENCE</scope>
    <source>
        <strain evidence="4">CCMP1243</strain>
    </source>
</reference>
<dbReference type="EMBL" id="HBHJ01028119">
    <property type="protein sequence ID" value="CAD9707613.1"/>
    <property type="molecule type" value="Transcribed_RNA"/>
</dbReference>
<evidence type="ECO:0000313" key="3">
    <source>
        <dbReference type="EMBL" id="CAD9707606.1"/>
    </source>
</evidence>
<sequence>MAEGGSSGAPAPRAASPFSGSSLMVFAVAYLAVAFVRDNCFGGDKSASQAPPLPPQAGAPSALPVEPRRKLGGEAEEFEGMDYVDQSRQGQVRSGAASMGAGELLDVPAVEGLHRSPQVLVQFCTS</sequence>
<feature type="region of interest" description="Disordered" evidence="1">
    <location>
        <begin position="44"/>
        <end position="95"/>
    </location>
</feature>
<dbReference type="EMBL" id="HBHJ01028108">
    <property type="protein sequence ID" value="CAD9707606.1"/>
    <property type="molecule type" value="Transcribed_RNA"/>
</dbReference>
<keyword evidence="2" id="KW-0812">Transmembrane</keyword>
<accession>A0A6U1C642</accession>
<gene>
    <name evidence="3" type="ORF">RMAR1173_LOCUS18597</name>
    <name evidence="4" type="ORF">RMAR1173_LOCUS18604</name>
</gene>
<evidence type="ECO:0000256" key="1">
    <source>
        <dbReference type="SAM" id="MobiDB-lite"/>
    </source>
</evidence>
<protein>
    <submittedName>
        <fullName evidence="4">Uncharacterized protein</fullName>
    </submittedName>
</protein>
<evidence type="ECO:0000313" key="4">
    <source>
        <dbReference type="EMBL" id="CAD9707613.1"/>
    </source>
</evidence>
<keyword evidence="2" id="KW-0472">Membrane</keyword>
<feature type="transmembrane region" description="Helical" evidence="2">
    <location>
        <begin position="18"/>
        <end position="36"/>
    </location>
</feature>
<proteinExistence type="predicted"/>
<evidence type="ECO:0000256" key="2">
    <source>
        <dbReference type="SAM" id="Phobius"/>
    </source>
</evidence>
<name>A0A6U1C642_9STRA</name>
<keyword evidence="2" id="KW-1133">Transmembrane helix</keyword>
<dbReference type="AlphaFoldDB" id="A0A6U1C642"/>